<dbReference type="AlphaFoldDB" id="A0A811V9M1"/>
<comment type="caution">
    <text evidence="1">The sequence shown here is derived from an EMBL/GenBank/DDBJ whole genome shotgun (WGS) entry which is preliminary data.</text>
</comment>
<reference evidence="1" key="1">
    <citation type="submission" date="2020-11" db="EMBL/GenBank/DDBJ databases">
        <authorList>
            <person name="Whitehead M."/>
        </authorList>
    </citation>
    <scope>NUCLEOTIDE SEQUENCE</scope>
    <source>
        <strain evidence="1">EGII</strain>
    </source>
</reference>
<protein>
    <submittedName>
        <fullName evidence="1">(Mediterranean fruit fly) hypothetical protein</fullName>
    </submittedName>
</protein>
<name>A0A811V9M1_CERCA</name>
<dbReference type="EMBL" id="CAJHJT010000056">
    <property type="protein sequence ID" value="CAD7012106.1"/>
    <property type="molecule type" value="Genomic_DNA"/>
</dbReference>
<proteinExistence type="predicted"/>
<dbReference type="Proteomes" id="UP000606786">
    <property type="component" value="Unassembled WGS sequence"/>
</dbReference>
<organism evidence="1 2">
    <name type="scientific">Ceratitis capitata</name>
    <name type="common">Mediterranean fruit fly</name>
    <name type="synonym">Tephritis capitata</name>
    <dbReference type="NCBI Taxonomy" id="7213"/>
    <lineage>
        <taxon>Eukaryota</taxon>
        <taxon>Metazoa</taxon>
        <taxon>Ecdysozoa</taxon>
        <taxon>Arthropoda</taxon>
        <taxon>Hexapoda</taxon>
        <taxon>Insecta</taxon>
        <taxon>Pterygota</taxon>
        <taxon>Neoptera</taxon>
        <taxon>Endopterygota</taxon>
        <taxon>Diptera</taxon>
        <taxon>Brachycera</taxon>
        <taxon>Muscomorpha</taxon>
        <taxon>Tephritoidea</taxon>
        <taxon>Tephritidae</taxon>
        <taxon>Ceratitis</taxon>
        <taxon>Ceratitis</taxon>
    </lineage>
</organism>
<evidence type="ECO:0000313" key="2">
    <source>
        <dbReference type="Proteomes" id="UP000606786"/>
    </source>
</evidence>
<accession>A0A811V9M1</accession>
<gene>
    <name evidence="1" type="ORF">CCAP1982_LOCUS20205</name>
</gene>
<sequence length="124" mass="13505">MNALSKVSLAEPVGSVKPKINVQDKLQTREIQSGVGFALLCPAQSYPTPAYSSSYFFLPEPIGSVAPRVNIESELNIARASLEPIGSVRPKVNMESELSSVRVYRGESFSLKCPAQSYPIPAYR</sequence>
<evidence type="ECO:0000313" key="1">
    <source>
        <dbReference type="EMBL" id="CAD7012106.1"/>
    </source>
</evidence>
<keyword evidence="2" id="KW-1185">Reference proteome</keyword>